<dbReference type="PANTHER" id="PTHR37089:SF1">
    <property type="entry name" value="MEMBRANE PROTEIN"/>
    <property type="match status" value="1"/>
</dbReference>
<dbReference type="OrthoDB" id="6686543at2"/>
<dbReference type="AlphaFoldDB" id="N9R1L4"/>
<dbReference type="Proteomes" id="UP000013009">
    <property type="component" value="Unassembled WGS sequence"/>
</dbReference>
<gene>
    <name evidence="3" type="ORF">F889_00380</name>
</gene>
<dbReference type="PANTHER" id="PTHR37089">
    <property type="entry name" value="PROTEIN U-RELATED"/>
    <property type="match status" value="1"/>
</dbReference>
<proteinExistence type="predicted"/>
<feature type="chain" id="PRO_5004150533" description="Spore coat protein U/FanG domain-containing protein" evidence="1">
    <location>
        <begin position="21"/>
        <end position="172"/>
    </location>
</feature>
<protein>
    <recommendedName>
        <fullName evidence="2">Spore coat protein U/FanG domain-containing protein</fullName>
    </recommendedName>
</protein>
<dbReference type="RefSeq" id="WP_005269706.1">
    <property type="nucleotide sequence ID" value="NZ_KB850193.1"/>
</dbReference>
<name>N9R1L4_9GAMM</name>
<evidence type="ECO:0000313" key="3">
    <source>
        <dbReference type="EMBL" id="ENX36221.1"/>
    </source>
</evidence>
<feature type="signal peptide" evidence="1">
    <location>
        <begin position="1"/>
        <end position="20"/>
    </location>
</feature>
<dbReference type="Pfam" id="PF05229">
    <property type="entry name" value="SCPU"/>
    <property type="match status" value="1"/>
</dbReference>
<evidence type="ECO:0000256" key="1">
    <source>
        <dbReference type="SAM" id="SignalP"/>
    </source>
</evidence>
<accession>N9R1L4</accession>
<reference evidence="3 4" key="1">
    <citation type="submission" date="2013-02" db="EMBL/GenBank/DDBJ databases">
        <title>The Genome Sequence of Acinetobacter sp. NIPH 1859.</title>
        <authorList>
            <consortium name="The Broad Institute Genome Sequencing Platform"/>
            <consortium name="The Broad Institute Genome Sequencing Center for Infectious Disease"/>
            <person name="Cerqueira G."/>
            <person name="Feldgarden M."/>
            <person name="Courvalin P."/>
            <person name="Perichon B."/>
            <person name="Grillot-Courvalin C."/>
            <person name="Clermont D."/>
            <person name="Rocha E."/>
            <person name="Yoon E.-J."/>
            <person name="Nemec A."/>
            <person name="Walker B."/>
            <person name="Young S.K."/>
            <person name="Zeng Q."/>
            <person name="Gargeya S."/>
            <person name="Fitzgerald M."/>
            <person name="Haas B."/>
            <person name="Abouelleil A."/>
            <person name="Alvarado L."/>
            <person name="Arachchi H.M."/>
            <person name="Berlin A.M."/>
            <person name="Chapman S.B."/>
            <person name="Dewar J."/>
            <person name="Goldberg J."/>
            <person name="Griggs A."/>
            <person name="Gujja S."/>
            <person name="Hansen M."/>
            <person name="Howarth C."/>
            <person name="Imamovic A."/>
            <person name="Larimer J."/>
            <person name="McCowan C."/>
            <person name="Murphy C."/>
            <person name="Neiman D."/>
            <person name="Pearson M."/>
            <person name="Priest M."/>
            <person name="Roberts A."/>
            <person name="Saif S."/>
            <person name="Shea T."/>
            <person name="Sisk P."/>
            <person name="Sykes S."/>
            <person name="Wortman J."/>
            <person name="Nusbaum C."/>
            <person name="Birren B."/>
        </authorList>
    </citation>
    <scope>NUCLEOTIDE SEQUENCE [LARGE SCALE GENOMIC DNA]</scope>
    <source>
        <strain evidence="3 4">NIPH 1859</strain>
    </source>
</reference>
<evidence type="ECO:0000313" key="4">
    <source>
        <dbReference type="Proteomes" id="UP000013009"/>
    </source>
</evidence>
<dbReference type="HOGENOM" id="CLU_103262_6_0_6"/>
<dbReference type="PATRIC" id="fig|1217695.3.peg.370"/>
<feature type="domain" description="Spore coat protein U/FanG" evidence="2">
    <location>
        <begin position="25"/>
        <end position="168"/>
    </location>
</feature>
<keyword evidence="1" id="KW-0732">Signal</keyword>
<sequence>MKRIVFVLCNLSIISPYCLASAPQTTSTFKVLAKLEKGCGLSYNEQKMDFGQHPAISQEKIKSSIINNTSTWNIKCSEKLPVSISIDGGQNYLNDSRRMKNMSSSDYIVYKLYSSNSLNTEYLAGQKYSLNPTTSVNSILDFSIHGVADLNNNNQPRSAGVYKDTVSILIAW</sequence>
<keyword evidence="4" id="KW-1185">Reference proteome</keyword>
<evidence type="ECO:0000259" key="2">
    <source>
        <dbReference type="Pfam" id="PF05229"/>
    </source>
</evidence>
<dbReference type="InterPro" id="IPR007893">
    <property type="entry name" value="Spore_coat_U/FanG"/>
</dbReference>
<comment type="caution">
    <text evidence="3">The sequence shown here is derived from an EMBL/GenBank/DDBJ whole genome shotgun (WGS) entry which is preliminary data.</text>
</comment>
<dbReference type="EMBL" id="APRZ01000006">
    <property type="protein sequence ID" value="ENX36221.1"/>
    <property type="molecule type" value="Genomic_DNA"/>
</dbReference>
<dbReference type="InterPro" id="IPR053167">
    <property type="entry name" value="Spore_coat_component"/>
</dbReference>
<organism evidence="3 4">
    <name type="scientific">Acinetobacter colistiniresistens</name>
    <dbReference type="NCBI Taxonomy" id="280145"/>
    <lineage>
        <taxon>Bacteria</taxon>
        <taxon>Pseudomonadati</taxon>
        <taxon>Pseudomonadota</taxon>
        <taxon>Gammaproteobacteria</taxon>
        <taxon>Moraxellales</taxon>
        <taxon>Moraxellaceae</taxon>
        <taxon>Acinetobacter</taxon>
    </lineage>
</organism>